<organism evidence="1 3">
    <name type="scientific">Campylobacter hepaticus</name>
    <dbReference type="NCBI Taxonomy" id="1813019"/>
    <lineage>
        <taxon>Bacteria</taxon>
        <taxon>Pseudomonadati</taxon>
        <taxon>Campylobacterota</taxon>
        <taxon>Epsilonproteobacteria</taxon>
        <taxon>Campylobacterales</taxon>
        <taxon>Campylobacteraceae</taxon>
        <taxon>Campylobacter</taxon>
    </lineage>
</organism>
<gene>
    <name evidence="2" type="ORF">DZD40_07005</name>
    <name evidence="1" type="ORF">DZD40_07455</name>
</gene>
<reference evidence="1 3" key="1">
    <citation type="submission" date="2018-08" db="EMBL/GenBank/DDBJ databases">
        <title>Survival mechanisms of Campylobacter hepaticus identified by genomic analysis and comparative transcriptomic analysis of in vivo and in vitro derived bacteria.</title>
        <authorList>
            <person name="Van T.T.H."/>
            <person name="Moore R.J."/>
        </authorList>
    </citation>
    <scope>NUCLEOTIDE SEQUENCE [LARGE SCALE GENOMIC DNA]</scope>
    <source>
        <strain evidence="1 3">54L</strain>
    </source>
</reference>
<accession>A0A424YYI2</accession>
<evidence type="ECO:0000313" key="1">
    <source>
        <dbReference type="EMBL" id="RQD85869.1"/>
    </source>
</evidence>
<dbReference type="EMBL" id="QURW01000032">
    <property type="protein sequence ID" value="RQD85869.1"/>
    <property type="molecule type" value="Genomic_DNA"/>
</dbReference>
<sequence>MILENLGNLKNEKQELIDIQNYVKSIVLNSENKDSYKICLLDEESDHFLNLSIEDEKIEIFKITS</sequence>
<evidence type="ECO:0000313" key="2">
    <source>
        <dbReference type="EMBL" id="RQD86135.1"/>
    </source>
</evidence>
<comment type="caution">
    <text evidence="1">The sequence shown here is derived from an EMBL/GenBank/DDBJ whole genome shotgun (WGS) entry which is preliminary data.</text>
</comment>
<evidence type="ECO:0000313" key="3">
    <source>
        <dbReference type="Proteomes" id="UP000286095"/>
    </source>
</evidence>
<name>A0A424YYI2_9BACT</name>
<dbReference type="EMBL" id="QURW01000023">
    <property type="protein sequence ID" value="RQD86135.1"/>
    <property type="molecule type" value="Genomic_DNA"/>
</dbReference>
<proteinExistence type="predicted"/>
<protein>
    <submittedName>
        <fullName evidence="1">Uncharacterized protein</fullName>
    </submittedName>
</protein>
<dbReference type="RefSeq" id="WP_124134712.1">
    <property type="nucleotide sequence ID" value="NZ_QURW01000023.1"/>
</dbReference>
<dbReference type="Proteomes" id="UP000286095">
    <property type="component" value="Unassembled WGS sequence"/>
</dbReference>
<dbReference type="AlphaFoldDB" id="A0A424YYI2"/>